<keyword evidence="12" id="KW-1185">Reference proteome</keyword>
<evidence type="ECO:0000256" key="3">
    <source>
        <dbReference type="ARBA" id="ARBA00022723"/>
    </source>
</evidence>
<evidence type="ECO:0000259" key="10">
    <source>
        <dbReference type="PROSITE" id="PS51294"/>
    </source>
</evidence>
<dbReference type="InterPro" id="IPR000361">
    <property type="entry name" value="ATAP_core_dom"/>
</dbReference>
<comment type="caution">
    <text evidence="11">The sequence shown here is derived from an EMBL/GenBank/DDBJ whole genome shotgun (WGS) entry which is preliminary data.</text>
</comment>
<dbReference type="GO" id="GO:0120510">
    <property type="term" value="C:mitochondrial [4Fe-4S] assembly complex"/>
    <property type="evidence" value="ECO:0007669"/>
    <property type="project" value="UniProtKB-ARBA"/>
</dbReference>
<evidence type="ECO:0000256" key="1">
    <source>
        <dbReference type="ARBA" id="ARBA00004173"/>
    </source>
</evidence>
<evidence type="ECO:0000256" key="2">
    <source>
        <dbReference type="ARBA" id="ARBA00006718"/>
    </source>
</evidence>
<keyword evidence="5" id="KW-0408">Iron</keyword>
<comment type="similarity">
    <text evidence="2">Belongs to the HesB/IscA family.</text>
</comment>
<dbReference type="Gene3D" id="2.60.300.12">
    <property type="entry name" value="HesB-like domain"/>
    <property type="match status" value="1"/>
</dbReference>
<dbReference type="GO" id="GO:0005681">
    <property type="term" value="C:spliceosomal complex"/>
    <property type="evidence" value="ECO:0007669"/>
    <property type="project" value="TreeGrafter"/>
</dbReference>
<dbReference type="NCBIfam" id="TIGR00049">
    <property type="entry name" value="iron-sulfur cluster assembly accessory protein"/>
    <property type="match status" value="1"/>
</dbReference>
<evidence type="ECO:0000256" key="8">
    <source>
        <dbReference type="ARBA" id="ARBA00023242"/>
    </source>
</evidence>
<comment type="subcellular location">
    <subcellularLocation>
        <location evidence="1">Mitochondrion</location>
    </subcellularLocation>
</comment>
<dbReference type="InterPro" id="IPR035903">
    <property type="entry name" value="HesB-like_dom_sf"/>
</dbReference>
<dbReference type="InterPro" id="IPR016092">
    <property type="entry name" value="ATAP"/>
</dbReference>
<dbReference type="GO" id="GO:0051536">
    <property type="term" value="F:iron-sulfur cluster binding"/>
    <property type="evidence" value="ECO:0007669"/>
    <property type="project" value="InterPro"/>
</dbReference>
<dbReference type="GO" id="GO:0016226">
    <property type="term" value="P:iron-sulfur cluster assembly"/>
    <property type="evidence" value="ECO:0007669"/>
    <property type="project" value="InterPro"/>
</dbReference>
<dbReference type="AlphaFoldDB" id="A0A8H7BV80"/>
<dbReference type="OrthoDB" id="1938621at2759"/>
<dbReference type="GO" id="GO:0046872">
    <property type="term" value="F:metal ion binding"/>
    <property type="evidence" value="ECO:0007669"/>
    <property type="project" value="UniProtKB-KW"/>
</dbReference>
<feature type="compositionally biased region" description="Basic and acidic residues" evidence="9">
    <location>
        <begin position="56"/>
        <end position="78"/>
    </location>
</feature>
<protein>
    <submittedName>
        <fullName evidence="11">Pre-mRNA-splicing factor cef1</fullName>
    </submittedName>
</protein>
<keyword evidence="3" id="KW-0479">Metal-binding</keyword>
<evidence type="ECO:0000256" key="5">
    <source>
        <dbReference type="ARBA" id="ARBA00023004"/>
    </source>
</evidence>
<keyword evidence="4" id="KW-0677">Repeat</keyword>
<feature type="compositionally biased region" description="Polar residues" evidence="9">
    <location>
        <begin position="44"/>
        <end position="54"/>
    </location>
</feature>
<evidence type="ECO:0000313" key="11">
    <source>
        <dbReference type="EMBL" id="KAF7731708.1"/>
    </source>
</evidence>
<keyword evidence="7" id="KW-0496">Mitochondrion</keyword>
<dbReference type="SUPFAM" id="SSF89360">
    <property type="entry name" value="HesB-like domain"/>
    <property type="match status" value="1"/>
</dbReference>
<dbReference type="GO" id="GO:0000398">
    <property type="term" value="P:mRNA splicing, via spliceosome"/>
    <property type="evidence" value="ECO:0007669"/>
    <property type="project" value="InterPro"/>
</dbReference>
<evidence type="ECO:0000256" key="7">
    <source>
        <dbReference type="ARBA" id="ARBA00023128"/>
    </source>
</evidence>
<feature type="domain" description="HTH myb-type" evidence="10">
    <location>
        <begin position="1"/>
        <end position="31"/>
    </location>
</feature>
<feature type="region of interest" description="Disordered" evidence="9">
    <location>
        <begin position="34"/>
        <end position="78"/>
    </location>
</feature>
<organism evidence="11 12">
    <name type="scientific">Apophysomyces ossiformis</name>
    <dbReference type="NCBI Taxonomy" id="679940"/>
    <lineage>
        <taxon>Eukaryota</taxon>
        <taxon>Fungi</taxon>
        <taxon>Fungi incertae sedis</taxon>
        <taxon>Mucoromycota</taxon>
        <taxon>Mucoromycotina</taxon>
        <taxon>Mucoromycetes</taxon>
        <taxon>Mucorales</taxon>
        <taxon>Mucorineae</taxon>
        <taxon>Mucoraceae</taxon>
        <taxon>Apophysomyces</taxon>
    </lineage>
</organism>
<keyword evidence="8" id="KW-0539">Nucleus</keyword>
<reference evidence="11" key="1">
    <citation type="submission" date="2020-01" db="EMBL/GenBank/DDBJ databases">
        <title>Genome Sequencing of Three Apophysomyces-Like Fungal Strains Confirms a Novel Fungal Genus in the Mucoromycota with divergent Burkholderia-like Endosymbiotic Bacteria.</title>
        <authorList>
            <person name="Stajich J.E."/>
            <person name="Macias A.M."/>
            <person name="Carter-House D."/>
            <person name="Lovett B."/>
            <person name="Kasson L.R."/>
            <person name="Berry K."/>
            <person name="Grigoriev I."/>
            <person name="Chang Y."/>
            <person name="Spatafora J."/>
            <person name="Kasson M.T."/>
        </authorList>
    </citation>
    <scope>NUCLEOTIDE SEQUENCE</scope>
    <source>
        <strain evidence="11">NRRL A-21654</strain>
    </source>
</reference>
<dbReference type="PANTHER" id="PTHR45885:SF1">
    <property type="entry name" value="CELL DIVISION CYCLE 5-LIKE PROTEIN"/>
    <property type="match status" value="1"/>
</dbReference>
<sequence>MPTQWRTIPPIVGRTPAECLERCQKLLDQAGAREASAGDDLGLTGSTGHESGQSADDVRKLRPGEIDLEPETKPVRPDLVDMDEDEKEMLSEARAKLKTNRKARERQVQEARRLSALQKRSELKAAGIRSFGMLHTPQDTPFPRNRQSNYHSQKSFTLRSYATSETLSATAGSKEKYVVKLAAVENGMDISSKAVKQLQYIAERDNDRDLMLRISVDSGGCHGYQNKLELTNTVEEDDTVFVKENVRVVVDSVSLQFLRGSTVDFVEELIGSTFQVINNPNAKHSCGCNISYDIDLDKITQN</sequence>
<evidence type="ECO:0000256" key="6">
    <source>
        <dbReference type="ARBA" id="ARBA00023125"/>
    </source>
</evidence>
<accession>A0A8H7BV80</accession>
<dbReference type="Pfam" id="PF01521">
    <property type="entry name" value="Fe-S_biosyn"/>
    <property type="match status" value="1"/>
</dbReference>
<dbReference type="EMBL" id="JABAYA010000008">
    <property type="protein sequence ID" value="KAF7731708.1"/>
    <property type="molecule type" value="Genomic_DNA"/>
</dbReference>
<dbReference type="PROSITE" id="PS51294">
    <property type="entry name" value="HTH_MYB"/>
    <property type="match status" value="1"/>
</dbReference>
<dbReference type="InterPro" id="IPR017930">
    <property type="entry name" value="Myb_dom"/>
</dbReference>
<dbReference type="Proteomes" id="UP000605846">
    <property type="component" value="Unassembled WGS sequence"/>
</dbReference>
<proteinExistence type="inferred from homology"/>
<keyword evidence="6" id="KW-0238">DNA-binding</keyword>
<gene>
    <name evidence="11" type="primary">CEF1_2</name>
    <name evidence="11" type="ORF">EC973_008880</name>
</gene>
<name>A0A8H7BV80_9FUNG</name>
<dbReference type="GO" id="GO:0000974">
    <property type="term" value="C:Prp19 complex"/>
    <property type="evidence" value="ECO:0007669"/>
    <property type="project" value="InterPro"/>
</dbReference>
<evidence type="ECO:0000256" key="4">
    <source>
        <dbReference type="ARBA" id="ARBA00022737"/>
    </source>
</evidence>
<dbReference type="GO" id="GO:0003677">
    <property type="term" value="F:DNA binding"/>
    <property type="evidence" value="ECO:0007669"/>
    <property type="project" value="UniProtKB-KW"/>
</dbReference>
<dbReference type="InterPro" id="IPR047242">
    <property type="entry name" value="CDC5L/Cef1"/>
</dbReference>
<evidence type="ECO:0000256" key="9">
    <source>
        <dbReference type="SAM" id="MobiDB-lite"/>
    </source>
</evidence>
<evidence type="ECO:0000313" key="12">
    <source>
        <dbReference type="Proteomes" id="UP000605846"/>
    </source>
</evidence>
<dbReference type="PANTHER" id="PTHR45885">
    <property type="entry name" value="CELL DIVISION CYCLE 5-LIKE PROTEIN"/>
    <property type="match status" value="1"/>
</dbReference>
<dbReference type="FunFam" id="2.60.300.12:FF:000006">
    <property type="entry name" value="Iron-sulfur cluster assembly 2 mitochondrial"/>
    <property type="match status" value="1"/>
</dbReference>